<dbReference type="Gene3D" id="3.40.630.30">
    <property type="match status" value="1"/>
</dbReference>
<reference evidence="3 4" key="1">
    <citation type="journal article" date="2016" name="J. Zhejiang Univ. Sci. B">
        <title>Antibiotic resistance mechanisms of Myroides sp.</title>
        <authorList>
            <person name="Hu S."/>
            <person name="Yuan S."/>
            <person name="Qu H."/>
            <person name="Jiang T."/>
            <person name="Zhou Y."/>
            <person name="Wang M."/>
            <person name="Ming D."/>
        </authorList>
    </citation>
    <scope>NUCLEOTIDE SEQUENCE [LARGE SCALE GENOMIC DNA]</scope>
    <source>
        <strain evidence="3 4">PR63039</strain>
    </source>
</reference>
<dbReference type="PROSITE" id="PS51186">
    <property type="entry name" value="GNAT"/>
    <property type="match status" value="1"/>
</dbReference>
<evidence type="ECO:0000256" key="1">
    <source>
        <dbReference type="ARBA" id="ARBA00022679"/>
    </source>
</evidence>
<evidence type="ECO:0000313" key="3">
    <source>
        <dbReference type="EMBL" id="ALU27898.1"/>
    </source>
</evidence>
<dbReference type="Pfam" id="PF00583">
    <property type="entry name" value="Acetyltransf_1"/>
    <property type="match status" value="1"/>
</dbReference>
<dbReference type="CDD" id="cd04301">
    <property type="entry name" value="NAT_SF"/>
    <property type="match status" value="1"/>
</dbReference>
<dbReference type="InterPro" id="IPR000182">
    <property type="entry name" value="GNAT_dom"/>
</dbReference>
<accession>A0AAI8G6K1</accession>
<dbReference type="AlphaFoldDB" id="A0AAI8G6K1"/>
<dbReference type="EMBL" id="CP013690">
    <property type="protein sequence ID" value="ALU27898.1"/>
    <property type="molecule type" value="Genomic_DNA"/>
</dbReference>
<evidence type="ECO:0000259" key="2">
    <source>
        <dbReference type="PROSITE" id="PS51186"/>
    </source>
</evidence>
<dbReference type="InterPro" id="IPR050769">
    <property type="entry name" value="NAT_camello-type"/>
</dbReference>
<dbReference type="PANTHER" id="PTHR13947:SF37">
    <property type="entry name" value="LD18367P"/>
    <property type="match status" value="1"/>
</dbReference>
<dbReference type="KEGG" id="mod:AS202_17860"/>
<protein>
    <submittedName>
        <fullName evidence="3">Histone acetyltransferase</fullName>
    </submittedName>
</protein>
<dbReference type="GO" id="GO:0008080">
    <property type="term" value="F:N-acetyltransferase activity"/>
    <property type="evidence" value="ECO:0007669"/>
    <property type="project" value="InterPro"/>
</dbReference>
<evidence type="ECO:0000313" key="4">
    <source>
        <dbReference type="Proteomes" id="UP000069030"/>
    </source>
</evidence>
<organism evidence="3 4">
    <name type="scientific">Myroides odoratimimus</name>
    <dbReference type="NCBI Taxonomy" id="76832"/>
    <lineage>
        <taxon>Bacteria</taxon>
        <taxon>Pseudomonadati</taxon>
        <taxon>Bacteroidota</taxon>
        <taxon>Flavobacteriia</taxon>
        <taxon>Flavobacteriales</taxon>
        <taxon>Flavobacteriaceae</taxon>
        <taxon>Myroides</taxon>
    </lineage>
</organism>
<dbReference type="InterPro" id="IPR016181">
    <property type="entry name" value="Acyl_CoA_acyltransferase"/>
</dbReference>
<feature type="domain" description="N-acetyltransferase" evidence="2">
    <location>
        <begin position="14"/>
        <end position="166"/>
    </location>
</feature>
<dbReference type="RefSeq" id="WP_006258226.1">
    <property type="nucleotide sequence ID" value="NZ_CP013690.1"/>
</dbReference>
<name>A0AAI8G6K1_9FLAO</name>
<gene>
    <name evidence="3" type="ORF">AS202_17860</name>
</gene>
<proteinExistence type="predicted"/>
<dbReference type="PANTHER" id="PTHR13947">
    <property type="entry name" value="GNAT FAMILY N-ACETYLTRANSFERASE"/>
    <property type="match status" value="1"/>
</dbReference>
<sequence>MNIQISKVELHQAQDIKEYVKAFRKGLFPMLDSTIVPQDLLHFEQTYLLHPDGCFLQARDHDDNIMGVIGMMPYDYRFDYLDYRDNRTVEVARLFVEPAYRRTGLATTLFNALLEVAKEKGIDMLYLHTHPFLTGAFEYWQKQGFQLIKTTMYGEFETLHMDRTVRDK</sequence>
<dbReference type="Proteomes" id="UP000069030">
    <property type="component" value="Chromosome"/>
</dbReference>
<dbReference type="SUPFAM" id="SSF55729">
    <property type="entry name" value="Acyl-CoA N-acyltransferases (Nat)"/>
    <property type="match status" value="1"/>
</dbReference>
<keyword evidence="1" id="KW-0808">Transferase</keyword>